<name>A0A916S215_9BACT</name>
<sequence>MPSGRLVRIHIALTPRQIRALDDLGKKLLLDRTNTMRLALARLVEEESRPKPPAISNVAQKHDL</sequence>
<protein>
    <submittedName>
        <fullName evidence="1">Uncharacterized protein</fullName>
    </submittedName>
</protein>
<reference evidence="1" key="1">
    <citation type="journal article" date="2014" name="Int. J. Syst. Evol. Microbiol.">
        <title>Complete genome sequence of Corynebacterium casei LMG S-19264T (=DSM 44701T), isolated from a smear-ripened cheese.</title>
        <authorList>
            <consortium name="US DOE Joint Genome Institute (JGI-PGF)"/>
            <person name="Walter F."/>
            <person name="Albersmeier A."/>
            <person name="Kalinowski J."/>
            <person name="Ruckert C."/>
        </authorList>
    </citation>
    <scope>NUCLEOTIDE SEQUENCE</scope>
    <source>
        <strain evidence="1">CGMCC 1.15447</strain>
    </source>
</reference>
<organism evidence="1 2">
    <name type="scientific">Edaphobacter acidisoli</name>
    <dbReference type="NCBI Taxonomy" id="2040573"/>
    <lineage>
        <taxon>Bacteria</taxon>
        <taxon>Pseudomonadati</taxon>
        <taxon>Acidobacteriota</taxon>
        <taxon>Terriglobia</taxon>
        <taxon>Terriglobales</taxon>
        <taxon>Acidobacteriaceae</taxon>
        <taxon>Edaphobacter</taxon>
    </lineage>
</organism>
<dbReference type="RefSeq" id="WP_188760658.1">
    <property type="nucleotide sequence ID" value="NZ_BMJB01000003.1"/>
</dbReference>
<dbReference type="AlphaFoldDB" id="A0A916S215"/>
<gene>
    <name evidence="1" type="ORF">GCM10011507_33380</name>
</gene>
<keyword evidence="2" id="KW-1185">Reference proteome</keyword>
<evidence type="ECO:0000313" key="1">
    <source>
        <dbReference type="EMBL" id="GGA79456.1"/>
    </source>
</evidence>
<reference evidence="1" key="2">
    <citation type="submission" date="2020-09" db="EMBL/GenBank/DDBJ databases">
        <authorList>
            <person name="Sun Q."/>
            <person name="Zhou Y."/>
        </authorList>
    </citation>
    <scope>NUCLEOTIDE SEQUENCE</scope>
    <source>
        <strain evidence="1">CGMCC 1.15447</strain>
    </source>
</reference>
<dbReference type="EMBL" id="BMJB01000003">
    <property type="protein sequence ID" value="GGA79456.1"/>
    <property type="molecule type" value="Genomic_DNA"/>
</dbReference>
<accession>A0A916S215</accession>
<comment type="caution">
    <text evidence="1">The sequence shown here is derived from an EMBL/GenBank/DDBJ whole genome shotgun (WGS) entry which is preliminary data.</text>
</comment>
<dbReference type="Proteomes" id="UP000648801">
    <property type="component" value="Unassembled WGS sequence"/>
</dbReference>
<evidence type="ECO:0000313" key="2">
    <source>
        <dbReference type="Proteomes" id="UP000648801"/>
    </source>
</evidence>
<proteinExistence type="predicted"/>